<keyword evidence="8" id="KW-0436">Ligase</keyword>
<feature type="transmembrane region" description="Helical" evidence="5">
    <location>
        <begin position="43"/>
        <end position="64"/>
    </location>
</feature>
<feature type="transmembrane region" description="Helical" evidence="5">
    <location>
        <begin position="105"/>
        <end position="121"/>
    </location>
</feature>
<feature type="transmembrane region" description="Helical" evidence="5">
    <location>
        <begin position="128"/>
        <end position="146"/>
    </location>
</feature>
<evidence type="ECO:0000256" key="4">
    <source>
        <dbReference type="ARBA" id="ARBA00023136"/>
    </source>
</evidence>
<evidence type="ECO:0000256" key="2">
    <source>
        <dbReference type="ARBA" id="ARBA00022692"/>
    </source>
</evidence>
<feature type="domain" description="DUF5935" evidence="7">
    <location>
        <begin position="1"/>
        <end position="193"/>
    </location>
</feature>
<protein>
    <submittedName>
        <fullName evidence="8">Putative O-glycosylation ligase, exosortase A system-associated</fullName>
    </submittedName>
</protein>
<dbReference type="PANTHER" id="PTHR37422">
    <property type="entry name" value="TEICHURONIC ACID BIOSYNTHESIS PROTEIN TUAE"/>
    <property type="match status" value="1"/>
</dbReference>
<accession>A0A246K1Z2</accession>
<keyword evidence="2 5" id="KW-0812">Transmembrane</keyword>
<keyword evidence="4 5" id="KW-0472">Membrane</keyword>
<dbReference type="Proteomes" id="UP000197361">
    <property type="component" value="Unassembled WGS sequence"/>
</dbReference>
<dbReference type="AlphaFoldDB" id="A0A246K1Z2"/>
<dbReference type="GO" id="GO:0016020">
    <property type="term" value="C:membrane"/>
    <property type="evidence" value="ECO:0007669"/>
    <property type="project" value="UniProtKB-SubCell"/>
</dbReference>
<dbReference type="GO" id="GO:0016874">
    <property type="term" value="F:ligase activity"/>
    <property type="evidence" value="ECO:0007669"/>
    <property type="project" value="UniProtKB-KW"/>
</dbReference>
<evidence type="ECO:0000313" key="9">
    <source>
        <dbReference type="Proteomes" id="UP000197361"/>
    </source>
</evidence>
<dbReference type="RefSeq" id="WP_088440272.1">
    <property type="nucleotide sequence ID" value="NZ_BMMC01000001.1"/>
</dbReference>
<feature type="domain" description="O-antigen ligase-related" evidence="6">
    <location>
        <begin position="208"/>
        <end position="360"/>
    </location>
</feature>
<organism evidence="8 9">
    <name type="scientific">Sphingopyxis bauzanensis</name>
    <dbReference type="NCBI Taxonomy" id="651663"/>
    <lineage>
        <taxon>Bacteria</taxon>
        <taxon>Pseudomonadati</taxon>
        <taxon>Pseudomonadota</taxon>
        <taxon>Alphaproteobacteria</taxon>
        <taxon>Sphingomonadales</taxon>
        <taxon>Sphingomonadaceae</taxon>
        <taxon>Sphingopyxis</taxon>
    </lineage>
</organism>
<name>A0A246K1Z2_9SPHN</name>
<sequence>MRDIAFVAFLFAFIGLGFRKPFLFVLCFCYIDIVAPQRLSYFLINSIPISLIVFGLAITGWLVADDKSDTRWSGRQFLLVALLVYCGLTTMQADFPVEAADKWSWVWKALIWAIFLPLTLRTKLRIEALALIMLLSAASIAIAGGIKTAAGGGGYGTLQLLLNENYGLYEGSIMSTVGIAIIPLILWYRRHGTIFPSDWRVTLFCFALCIACMLLPIGTQARTGLVCLAVLAVLSLRAVKNRFLYIAGAGLLAIAAIPFLPQSFTERMETIQGYKSDQSASTRVAVWAWTWDYAKENPFGGGFEAYIQNRLRVETTGSGYDPDQPQNADATVHDEQSRAYHSSYFEMLGEQGYPGLALWLLLHIVGIAQMERLRRRYLKTRRGEEQWIAPLATALQHGHIIYMVGSLFVGIAFQPFIYMMLALEIGLSTYCRRREQEAGWRPLMARPAQVPARHSLPDAR</sequence>
<feature type="transmembrane region" description="Helical" evidence="5">
    <location>
        <begin position="166"/>
        <end position="187"/>
    </location>
</feature>
<evidence type="ECO:0000256" key="3">
    <source>
        <dbReference type="ARBA" id="ARBA00022989"/>
    </source>
</evidence>
<reference evidence="8 9" key="1">
    <citation type="journal article" date="2010" name="Int. J. Syst. Evol. Microbiol.">
        <title>Sphingopyxis bauzanensis sp. nov., a psychrophilic bacterium isolated from soil.</title>
        <authorList>
            <person name="Zhang D.C."/>
            <person name="Liu H.C."/>
            <person name="Xin Y.H."/>
            <person name="Zhou Y.G."/>
            <person name="Schinner F."/>
            <person name="Margesin R."/>
        </authorList>
    </citation>
    <scope>NUCLEOTIDE SEQUENCE [LARGE SCALE GENOMIC DNA]</scope>
    <source>
        <strain evidence="8 9">DSM 22271</strain>
    </source>
</reference>
<feature type="transmembrane region" description="Helical" evidence="5">
    <location>
        <begin position="199"/>
        <end position="217"/>
    </location>
</feature>
<dbReference type="PANTHER" id="PTHR37422:SF13">
    <property type="entry name" value="LIPOPOLYSACCHARIDE BIOSYNTHESIS PROTEIN PA4999-RELATED"/>
    <property type="match status" value="1"/>
</dbReference>
<feature type="transmembrane region" description="Helical" evidence="5">
    <location>
        <begin position="244"/>
        <end position="261"/>
    </location>
</feature>
<evidence type="ECO:0000259" key="7">
    <source>
        <dbReference type="Pfam" id="PF19358"/>
    </source>
</evidence>
<dbReference type="Pfam" id="PF19358">
    <property type="entry name" value="DUF5935"/>
    <property type="match status" value="1"/>
</dbReference>
<keyword evidence="9" id="KW-1185">Reference proteome</keyword>
<evidence type="ECO:0000256" key="5">
    <source>
        <dbReference type="SAM" id="Phobius"/>
    </source>
</evidence>
<dbReference type="InterPro" id="IPR017528">
    <property type="entry name" value="CHP03097O-antigen_lig-rel"/>
</dbReference>
<proteinExistence type="predicted"/>
<comment type="subcellular location">
    <subcellularLocation>
        <location evidence="1">Membrane</location>
        <topology evidence="1">Multi-pass membrane protein</topology>
    </subcellularLocation>
</comment>
<feature type="transmembrane region" description="Helical" evidence="5">
    <location>
        <begin position="76"/>
        <end position="93"/>
    </location>
</feature>
<dbReference type="Pfam" id="PF04932">
    <property type="entry name" value="Wzy_C"/>
    <property type="match status" value="1"/>
</dbReference>
<dbReference type="InterPro" id="IPR045979">
    <property type="entry name" value="DUF5935"/>
</dbReference>
<evidence type="ECO:0000259" key="6">
    <source>
        <dbReference type="Pfam" id="PF04932"/>
    </source>
</evidence>
<gene>
    <name evidence="8" type="ORF">CDQ92_05275</name>
</gene>
<evidence type="ECO:0000256" key="1">
    <source>
        <dbReference type="ARBA" id="ARBA00004141"/>
    </source>
</evidence>
<dbReference type="OrthoDB" id="9772644at2"/>
<dbReference type="NCBIfam" id="TIGR03097">
    <property type="entry name" value="PEP_O_lig_1"/>
    <property type="match status" value="1"/>
</dbReference>
<dbReference type="InterPro" id="IPR051533">
    <property type="entry name" value="WaaL-like"/>
</dbReference>
<comment type="caution">
    <text evidence="8">The sequence shown here is derived from an EMBL/GenBank/DDBJ whole genome shotgun (WGS) entry which is preliminary data.</text>
</comment>
<feature type="transmembrane region" description="Helical" evidence="5">
    <location>
        <begin position="400"/>
        <end position="423"/>
    </location>
</feature>
<keyword evidence="3 5" id="KW-1133">Transmembrane helix</keyword>
<dbReference type="InterPro" id="IPR007016">
    <property type="entry name" value="O-antigen_ligase-rel_domated"/>
</dbReference>
<dbReference type="EMBL" id="NISK01000001">
    <property type="protein sequence ID" value="OWQ99529.1"/>
    <property type="molecule type" value="Genomic_DNA"/>
</dbReference>
<evidence type="ECO:0000313" key="8">
    <source>
        <dbReference type="EMBL" id="OWQ99529.1"/>
    </source>
</evidence>